<evidence type="ECO:0000313" key="2">
    <source>
        <dbReference type="Proteomes" id="UP000250321"/>
    </source>
</evidence>
<reference evidence="1 2" key="1">
    <citation type="submission" date="2018-02" db="EMBL/GenBank/DDBJ databases">
        <title>Draft genome of wild Prunus yedoensis var. nudiflora.</title>
        <authorList>
            <person name="Baek S."/>
            <person name="Kim J.-H."/>
            <person name="Choi K."/>
            <person name="Kim G.-B."/>
            <person name="Cho A."/>
            <person name="Jang H."/>
            <person name="Shin C.-H."/>
            <person name="Yu H.-J."/>
            <person name="Mun J.-H."/>
        </authorList>
    </citation>
    <scope>NUCLEOTIDE SEQUENCE [LARGE SCALE GENOMIC DNA]</scope>
    <source>
        <strain evidence="2">cv. Jeju island</strain>
        <tissue evidence="1">Leaf</tissue>
    </source>
</reference>
<dbReference type="PANTHER" id="PTHR18460">
    <property type="entry name" value="TEL2 INTERACTING PROTEIN 1 TTI1 FAMILY MEMBER"/>
    <property type="match status" value="1"/>
</dbReference>
<accession>A0A314XIF4</accession>
<dbReference type="AlphaFoldDB" id="A0A314XIF4"/>
<dbReference type="OrthoDB" id="1931324at2759"/>
<gene>
    <name evidence="1" type="ORF">Pyn_19811</name>
</gene>
<name>A0A314XIF4_PRUYE</name>
<proteinExistence type="predicted"/>
<dbReference type="InterPro" id="IPR016024">
    <property type="entry name" value="ARM-type_fold"/>
</dbReference>
<evidence type="ECO:0000313" key="1">
    <source>
        <dbReference type="EMBL" id="PQP93621.1"/>
    </source>
</evidence>
<organism evidence="1 2">
    <name type="scientific">Prunus yedoensis var. nudiflora</name>
    <dbReference type="NCBI Taxonomy" id="2094558"/>
    <lineage>
        <taxon>Eukaryota</taxon>
        <taxon>Viridiplantae</taxon>
        <taxon>Streptophyta</taxon>
        <taxon>Embryophyta</taxon>
        <taxon>Tracheophyta</taxon>
        <taxon>Spermatophyta</taxon>
        <taxon>Magnoliopsida</taxon>
        <taxon>eudicotyledons</taxon>
        <taxon>Gunneridae</taxon>
        <taxon>Pentapetalae</taxon>
        <taxon>rosids</taxon>
        <taxon>fabids</taxon>
        <taxon>Rosales</taxon>
        <taxon>Rosaceae</taxon>
        <taxon>Amygdaloideae</taxon>
        <taxon>Amygdaleae</taxon>
        <taxon>Prunus</taxon>
    </lineage>
</organism>
<dbReference type="SUPFAM" id="SSF48371">
    <property type="entry name" value="ARM repeat"/>
    <property type="match status" value="1"/>
</dbReference>
<comment type="caution">
    <text evidence="1">The sequence shown here is derived from an EMBL/GenBank/DDBJ whole genome shotgun (WGS) entry which is preliminary data.</text>
</comment>
<sequence>MVEIDETVDLTEEEKSRVFTQLKAYCFEPLELLQNPKKHSSALSCLLHFLRQSPSHALQPFFDYTLFSLLLLLDATVDCRTSKSLVPKKKVVSSNVPKMPRKVSDSVADGVLQCLEELLKKCLLGSVYQECLCALVIDDSEEVSAGAQESLRNLFTLIGENQLGHDVAQIFTRLIDKLPKVVLGSEESLALSHAQQLLVIMYYSGPQFVVDHILQSPNSVFAGCLDKLLKSRSSSVAYLASVSELKAGNNITSDCLTIMAAVPQNSKIKGIQEKDIRNGQHLSLITEIPLGCLRKLVSEICMKDYNKASWHSWYNRTGSGQLLRQASTADTAMLHQVTIEGIGISICLGGDFASSGFLHQSLDMLLGNLVPSNWSPYLTLSFKLSKTSFGKS</sequence>
<dbReference type="Proteomes" id="UP000250321">
    <property type="component" value="Unassembled WGS sequence"/>
</dbReference>
<dbReference type="InterPro" id="IPR052587">
    <property type="entry name" value="TELO2-interacting_protein_1"/>
</dbReference>
<keyword evidence="2" id="KW-1185">Reference proteome</keyword>
<dbReference type="PANTHER" id="PTHR18460:SF3">
    <property type="entry name" value="TELO2-INTERACTING PROTEIN 1 HOMOLOG"/>
    <property type="match status" value="1"/>
</dbReference>
<protein>
    <submittedName>
        <fullName evidence="1">Uncharacterized protein</fullName>
    </submittedName>
</protein>
<dbReference type="GO" id="GO:0005737">
    <property type="term" value="C:cytoplasm"/>
    <property type="evidence" value="ECO:0007669"/>
    <property type="project" value="TreeGrafter"/>
</dbReference>
<dbReference type="EMBL" id="PJQY01002441">
    <property type="protein sequence ID" value="PQP93621.1"/>
    <property type="molecule type" value="Genomic_DNA"/>
</dbReference>
<dbReference type="STRING" id="2094558.A0A314XIF4"/>